<dbReference type="CDD" id="cd01949">
    <property type="entry name" value="GGDEF"/>
    <property type="match status" value="1"/>
</dbReference>
<protein>
    <recommendedName>
        <fullName evidence="1">diguanylate cyclase</fullName>
        <ecNumber evidence="1">2.7.7.65</ecNumber>
    </recommendedName>
</protein>
<evidence type="ECO:0000256" key="2">
    <source>
        <dbReference type="SAM" id="Coils"/>
    </source>
</evidence>
<keyword evidence="4" id="KW-0808">Transferase</keyword>
<dbReference type="SMART" id="SM00267">
    <property type="entry name" value="GGDEF"/>
    <property type="match status" value="1"/>
</dbReference>
<dbReference type="EMBL" id="JAZHRV010000001">
    <property type="protein sequence ID" value="MEH2554240.1"/>
    <property type="molecule type" value="Genomic_DNA"/>
</dbReference>
<evidence type="ECO:0000313" key="5">
    <source>
        <dbReference type="Proteomes" id="UP001364224"/>
    </source>
</evidence>
<dbReference type="PANTHER" id="PTHR45138">
    <property type="entry name" value="REGULATORY COMPONENTS OF SENSORY TRANSDUCTION SYSTEM"/>
    <property type="match status" value="1"/>
</dbReference>
<evidence type="ECO:0000256" key="1">
    <source>
        <dbReference type="ARBA" id="ARBA00012528"/>
    </source>
</evidence>
<evidence type="ECO:0000313" key="4">
    <source>
        <dbReference type="EMBL" id="MEH2554240.1"/>
    </source>
</evidence>
<dbReference type="InterPro" id="IPR050469">
    <property type="entry name" value="Diguanylate_Cyclase"/>
</dbReference>
<evidence type="ECO:0000259" key="3">
    <source>
        <dbReference type="PROSITE" id="PS50887"/>
    </source>
</evidence>
<comment type="caution">
    <text evidence="4">The sequence shown here is derived from an EMBL/GenBank/DDBJ whole genome shotgun (WGS) entry which is preliminary data.</text>
</comment>
<gene>
    <name evidence="4" type="ORF">V1286_001769</name>
</gene>
<organism evidence="4 5">
    <name type="scientific">Bradyrhizobium algeriense</name>
    <dbReference type="NCBI Taxonomy" id="634784"/>
    <lineage>
        <taxon>Bacteria</taxon>
        <taxon>Pseudomonadati</taxon>
        <taxon>Pseudomonadota</taxon>
        <taxon>Alphaproteobacteria</taxon>
        <taxon>Hyphomicrobiales</taxon>
        <taxon>Nitrobacteraceae</taxon>
        <taxon>Bradyrhizobium</taxon>
    </lineage>
</organism>
<keyword evidence="4" id="KW-0548">Nucleotidyltransferase</keyword>
<dbReference type="InterPro" id="IPR000160">
    <property type="entry name" value="GGDEF_dom"/>
</dbReference>
<dbReference type="Pfam" id="PF00990">
    <property type="entry name" value="GGDEF"/>
    <property type="match status" value="1"/>
</dbReference>
<feature type="domain" description="GGDEF" evidence="3">
    <location>
        <begin position="208"/>
        <end position="343"/>
    </location>
</feature>
<keyword evidence="2" id="KW-0175">Coiled coil</keyword>
<accession>A0ABU8B702</accession>
<dbReference type="NCBIfam" id="TIGR00254">
    <property type="entry name" value="GGDEF"/>
    <property type="match status" value="1"/>
</dbReference>
<dbReference type="PROSITE" id="PS50887">
    <property type="entry name" value="GGDEF"/>
    <property type="match status" value="1"/>
</dbReference>
<reference evidence="4 5" key="1">
    <citation type="submission" date="2024-02" db="EMBL/GenBank/DDBJ databases">
        <title>Adaptive strategies in a cosmopolitan and abundant soil bacterium.</title>
        <authorList>
            <person name="Carini P."/>
        </authorList>
    </citation>
    <scope>NUCLEOTIDE SEQUENCE [LARGE SCALE GENOMIC DNA]</scope>
    <source>
        <strain evidence="4 5">AZCC 1608</strain>
    </source>
</reference>
<sequence length="351" mass="38221">MVGQSIGEMDVEYATTIADRAMRLMAQQSVPATPTNFAVWFEYSLGNSLALRKTIDILIAGKRKFDPAINHELYITYVTPQSSPDPLGDLPEQLSGLIATAQQFLNTAVTDNQTHIKALGEVSSEAAGAADPRTIIAKLVDELSKATSRAATLEANFAATSEELDSIRDSLKAAEQRSNTDALTGLANRHSMDEFLRLAQIAAMEKDEALSVFLIDIDHFKKFNDDYGHQVGDQVLRLVAKVLQEGVREVDLAARYGGEELIAVLPGADLEACTSVAERIRRRIAEARLTRRATGKEIGSITVSIGVAQFRLAESADAMIERCDRGLYQAKRLGRNRTVTETELEPEAGAA</sequence>
<dbReference type="InterPro" id="IPR029787">
    <property type="entry name" value="Nucleotide_cyclase"/>
</dbReference>
<dbReference type="EC" id="2.7.7.65" evidence="1"/>
<feature type="coiled-coil region" evidence="2">
    <location>
        <begin position="136"/>
        <end position="177"/>
    </location>
</feature>
<keyword evidence="5" id="KW-1185">Reference proteome</keyword>
<dbReference type="SUPFAM" id="SSF55073">
    <property type="entry name" value="Nucleotide cyclase"/>
    <property type="match status" value="1"/>
</dbReference>
<name>A0ABU8B702_9BRAD</name>
<dbReference type="GO" id="GO:0052621">
    <property type="term" value="F:diguanylate cyclase activity"/>
    <property type="evidence" value="ECO:0007669"/>
    <property type="project" value="UniProtKB-EC"/>
</dbReference>
<dbReference type="PANTHER" id="PTHR45138:SF2">
    <property type="entry name" value="DIGUANYLATE CYCLASE VDCA"/>
    <property type="match status" value="1"/>
</dbReference>
<dbReference type="Proteomes" id="UP001364224">
    <property type="component" value="Unassembled WGS sequence"/>
</dbReference>
<dbReference type="InterPro" id="IPR043128">
    <property type="entry name" value="Rev_trsase/Diguanyl_cyclase"/>
</dbReference>
<dbReference type="Gene3D" id="3.30.70.270">
    <property type="match status" value="1"/>
</dbReference>
<proteinExistence type="predicted"/>